<name>A0ABW3TNA5_9MICO</name>
<keyword evidence="1" id="KW-0812">Transmembrane</keyword>
<comment type="caution">
    <text evidence="2">The sequence shown here is derived from an EMBL/GenBank/DDBJ whole genome shotgun (WGS) entry which is preliminary data.</text>
</comment>
<feature type="transmembrane region" description="Helical" evidence="1">
    <location>
        <begin position="179"/>
        <end position="199"/>
    </location>
</feature>
<protein>
    <recommendedName>
        <fullName evidence="4">DUF2975 family protein</fullName>
    </recommendedName>
</protein>
<evidence type="ECO:0008006" key="4">
    <source>
        <dbReference type="Google" id="ProtNLM"/>
    </source>
</evidence>
<dbReference type="EMBL" id="JBHTLY010000002">
    <property type="protein sequence ID" value="MFD1201704.1"/>
    <property type="molecule type" value="Genomic_DNA"/>
</dbReference>
<keyword evidence="1" id="KW-0472">Membrane</keyword>
<sequence>MHVSKRAPAASPHRPAAVDRVTLYALIATGLAIGIERAIRLWNRVASITGPGPHRAPVTPRNLETVVQLGSGGGTQAEITTGTLKVAELSGPETGLLITQEVVTFLAIATIIVCLTLLARNTIRGTVFHRSNTALLTGAGLAAAAGYGAWTFFGQMASNEIISRLSVARPAVYGTSGDFMPYFLGLFAFGIVTVAYAVGARLQRETEGLV</sequence>
<feature type="transmembrane region" description="Helical" evidence="1">
    <location>
        <begin position="21"/>
        <end position="39"/>
    </location>
</feature>
<dbReference type="RefSeq" id="WP_343957715.1">
    <property type="nucleotide sequence ID" value="NZ_BAAAKZ010000002.1"/>
</dbReference>
<dbReference type="Proteomes" id="UP001597181">
    <property type="component" value="Unassembled WGS sequence"/>
</dbReference>
<reference evidence="3" key="1">
    <citation type="journal article" date="2019" name="Int. J. Syst. Evol. Microbiol.">
        <title>The Global Catalogue of Microorganisms (GCM) 10K type strain sequencing project: providing services to taxonomists for standard genome sequencing and annotation.</title>
        <authorList>
            <consortium name="The Broad Institute Genomics Platform"/>
            <consortium name="The Broad Institute Genome Sequencing Center for Infectious Disease"/>
            <person name="Wu L."/>
            <person name="Ma J."/>
        </authorList>
    </citation>
    <scope>NUCLEOTIDE SEQUENCE [LARGE SCALE GENOMIC DNA]</scope>
    <source>
        <strain evidence="3">CCUG 50213</strain>
    </source>
</reference>
<proteinExistence type="predicted"/>
<evidence type="ECO:0000313" key="2">
    <source>
        <dbReference type="EMBL" id="MFD1201704.1"/>
    </source>
</evidence>
<evidence type="ECO:0000313" key="3">
    <source>
        <dbReference type="Proteomes" id="UP001597181"/>
    </source>
</evidence>
<keyword evidence="1" id="KW-1133">Transmembrane helix</keyword>
<organism evidence="2 3">
    <name type="scientific">Leucobacter albus</name>
    <dbReference type="NCBI Taxonomy" id="272210"/>
    <lineage>
        <taxon>Bacteria</taxon>
        <taxon>Bacillati</taxon>
        <taxon>Actinomycetota</taxon>
        <taxon>Actinomycetes</taxon>
        <taxon>Micrococcales</taxon>
        <taxon>Microbacteriaceae</taxon>
        <taxon>Leucobacter</taxon>
    </lineage>
</organism>
<evidence type="ECO:0000256" key="1">
    <source>
        <dbReference type="SAM" id="Phobius"/>
    </source>
</evidence>
<keyword evidence="3" id="KW-1185">Reference proteome</keyword>
<feature type="transmembrane region" description="Helical" evidence="1">
    <location>
        <begin position="133"/>
        <end position="153"/>
    </location>
</feature>
<accession>A0ABW3TNA5</accession>
<feature type="transmembrane region" description="Helical" evidence="1">
    <location>
        <begin position="102"/>
        <end position="121"/>
    </location>
</feature>
<gene>
    <name evidence="2" type="ORF">ACFQ3U_07355</name>
</gene>